<keyword evidence="3 5" id="KW-0808">Transferase</keyword>
<dbReference type="SUPFAM" id="SSF53448">
    <property type="entry name" value="Nucleotide-diphospho-sugar transferases"/>
    <property type="match status" value="1"/>
</dbReference>
<dbReference type="Pfam" id="PF00535">
    <property type="entry name" value="Glycos_transf_2"/>
    <property type="match status" value="1"/>
</dbReference>
<dbReference type="EMBL" id="SPPV01000004">
    <property type="protein sequence ID" value="TFU51836.1"/>
    <property type="molecule type" value="Genomic_DNA"/>
</dbReference>
<gene>
    <name evidence="5" type="ORF">E4T97_03145</name>
</gene>
<dbReference type="PANTHER" id="PTHR43685:SF5">
    <property type="entry name" value="GLYCOSYLTRANSFERASE EPSE-RELATED"/>
    <property type="match status" value="1"/>
</dbReference>
<accession>A0A7K3MNK5</accession>
<sequence>MKMEPLISVCIPVYNAEAYISECIESVLHQSFTDFELLIADDGSTDHSLDIIKSYQDLRIRILTGNHDYITTLNLLLTEAKGKYIARMDADDRMIQDRLLWQFEYMETHPEIDALGGGLRMFGNTTEICIPANSGRPLTFLDMMHGNPLAHATMMLRREIIEKYHLRYEKEYILAEDYRLWVKMIQLNLHLFVIFNSKCL</sequence>
<evidence type="ECO:0000259" key="4">
    <source>
        <dbReference type="Pfam" id="PF00535"/>
    </source>
</evidence>
<dbReference type="PANTHER" id="PTHR43685">
    <property type="entry name" value="GLYCOSYLTRANSFERASE"/>
    <property type="match status" value="1"/>
</dbReference>
<evidence type="ECO:0000313" key="6">
    <source>
        <dbReference type="Proteomes" id="UP000298073"/>
    </source>
</evidence>
<organism evidence="5 6">
    <name type="scientific">Bacteroides acidifaciens</name>
    <dbReference type="NCBI Taxonomy" id="85831"/>
    <lineage>
        <taxon>Bacteria</taxon>
        <taxon>Pseudomonadati</taxon>
        <taxon>Bacteroidota</taxon>
        <taxon>Bacteroidia</taxon>
        <taxon>Bacteroidales</taxon>
        <taxon>Bacteroidaceae</taxon>
        <taxon>Bacteroides</taxon>
    </lineage>
</organism>
<dbReference type="Gene3D" id="3.90.550.10">
    <property type="entry name" value="Spore Coat Polysaccharide Biosynthesis Protein SpsA, Chain A"/>
    <property type="match status" value="1"/>
</dbReference>
<name>A0A7K3MNK5_9BACE</name>
<comment type="similarity">
    <text evidence="1">Belongs to the glycosyltransferase 2 family.</text>
</comment>
<reference evidence="5 6" key="1">
    <citation type="submission" date="2019-03" db="EMBL/GenBank/DDBJ databases">
        <title>Diversity of the mouse oral microbiome.</title>
        <authorList>
            <person name="Joseph S."/>
            <person name="Aduse-Opoku J."/>
            <person name="Curtis M."/>
            <person name="Wade W."/>
            <person name="Hashim A."/>
        </authorList>
    </citation>
    <scope>NUCLEOTIDE SEQUENCE [LARGE SCALE GENOMIC DNA]</scope>
    <source>
        <strain evidence="5 6">P2318</strain>
    </source>
</reference>
<dbReference type="InterPro" id="IPR001173">
    <property type="entry name" value="Glyco_trans_2-like"/>
</dbReference>
<dbReference type="AlphaFoldDB" id="A0A7K3MNK5"/>
<dbReference type="InterPro" id="IPR029044">
    <property type="entry name" value="Nucleotide-diphossugar_trans"/>
</dbReference>
<keyword evidence="2" id="KW-0328">Glycosyltransferase</keyword>
<dbReference type="Proteomes" id="UP000298073">
    <property type="component" value="Unassembled WGS sequence"/>
</dbReference>
<evidence type="ECO:0000256" key="1">
    <source>
        <dbReference type="ARBA" id="ARBA00006739"/>
    </source>
</evidence>
<proteinExistence type="inferred from homology"/>
<protein>
    <submittedName>
        <fullName evidence="5">Glycosyltransferase</fullName>
    </submittedName>
</protein>
<evidence type="ECO:0000256" key="3">
    <source>
        <dbReference type="ARBA" id="ARBA00022679"/>
    </source>
</evidence>
<comment type="caution">
    <text evidence="5">The sequence shown here is derived from an EMBL/GenBank/DDBJ whole genome shotgun (WGS) entry which is preliminary data.</text>
</comment>
<dbReference type="GO" id="GO:0016757">
    <property type="term" value="F:glycosyltransferase activity"/>
    <property type="evidence" value="ECO:0007669"/>
    <property type="project" value="UniProtKB-KW"/>
</dbReference>
<dbReference type="InterPro" id="IPR050834">
    <property type="entry name" value="Glycosyltransf_2"/>
</dbReference>
<feature type="domain" description="Glycosyltransferase 2-like" evidence="4">
    <location>
        <begin position="8"/>
        <end position="163"/>
    </location>
</feature>
<evidence type="ECO:0000256" key="2">
    <source>
        <dbReference type="ARBA" id="ARBA00022676"/>
    </source>
</evidence>
<evidence type="ECO:0000313" key="5">
    <source>
        <dbReference type="EMBL" id="TFU51836.1"/>
    </source>
</evidence>